<dbReference type="OrthoDB" id="10266451at2759"/>
<evidence type="ECO:0000313" key="3">
    <source>
        <dbReference type="Proteomes" id="UP000092993"/>
    </source>
</evidence>
<accession>A0A1C7M1X9</accession>
<organism evidence="2 3">
    <name type="scientific">Grifola frondosa</name>
    <name type="common">Maitake</name>
    <name type="synonym">Polyporus frondosus</name>
    <dbReference type="NCBI Taxonomy" id="5627"/>
    <lineage>
        <taxon>Eukaryota</taxon>
        <taxon>Fungi</taxon>
        <taxon>Dikarya</taxon>
        <taxon>Basidiomycota</taxon>
        <taxon>Agaricomycotina</taxon>
        <taxon>Agaricomycetes</taxon>
        <taxon>Polyporales</taxon>
        <taxon>Grifolaceae</taxon>
        <taxon>Grifola</taxon>
    </lineage>
</organism>
<dbReference type="Proteomes" id="UP000092993">
    <property type="component" value="Unassembled WGS sequence"/>
</dbReference>
<reference evidence="2 3" key="1">
    <citation type="submission" date="2016-03" db="EMBL/GenBank/DDBJ databases">
        <title>Whole genome sequencing of Grifola frondosa 9006-11.</title>
        <authorList>
            <person name="Min B."/>
            <person name="Park H."/>
            <person name="Kim J.-G."/>
            <person name="Cho H."/>
            <person name="Oh Y.-L."/>
            <person name="Kong W.-S."/>
            <person name="Choi I.-G."/>
        </authorList>
    </citation>
    <scope>NUCLEOTIDE SEQUENCE [LARGE SCALE GENOMIC DNA]</scope>
    <source>
        <strain evidence="2 3">9006-11</strain>
    </source>
</reference>
<dbReference type="GO" id="GO:0005886">
    <property type="term" value="C:plasma membrane"/>
    <property type="evidence" value="ECO:0007669"/>
    <property type="project" value="TreeGrafter"/>
</dbReference>
<dbReference type="InterPro" id="IPR038499">
    <property type="entry name" value="BRO1_sf"/>
</dbReference>
<sequence>MKFSIGKDKDKNHEETGEQVAPELRKYLADETAFHSALARKWLGVDAGEHGGTSKGGIAVGFLMWAKKDLEELRSGHMSMMGGDREKEMRERRKVKVQEELQSATVFLQGYKKLNDSVSFQPVPPQSELQALIPAGRLAVAVKPYMKPTPAFGPGSVEYVRRQAEELELLEHSEDAESMPVSDATGLRSGQSYAGAGSYF</sequence>
<feature type="compositionally biased region" description="Basic and acidic residues" evidence="1">
    <location>
        <begin position="1"/>
        <end position="16"/>
    </location>
</feature>
<dbReference type="PANTHER" id="PTHR40463">
    <property type="entry name" value="PH-RESPONSE REGULATOR PROTEIN PALC"/>
    <property type="match status" value="1"/>
</dbReference>
<dbReference type="InterPro" id="IPR037505">
    <property type="entry name" value="pH-resp_palC"/>
</dbReference>
<dbReference type="STRING" id="5627.A0A1C7M1X9"/>
<gene>
    <name evidence="2" type="ORF">A0H81_09219</name>
</gene>
<comment type="caution">
    <text evidence="2">The sequence shown here is derived from an EMBL/GenBank/DDBJ whole genome shotgun (WGS) entry which is preliminary data.</text>
</comment>
<evidence type="ECO:0000256" key="1">
    <source>
        <dbReference type="SAM" id="MobiDB-lite"/>
    </source>
</evidence>
<name>A0A1C7M1X9_GRIFR</name>
<dbReference type="EMBL" id="LUGG01000013">
    <property type="protein sequence ID" value="OBZ70941.1"/>
    <property type="molecule type" value="Genomic_DNA"/>
</dbReference>
<dbReference type="GO" id="GO:0071467">
    <property type="term" value="P:cellular response to pH"/>
    <property type="evidence" value="ECO:0007669"/>
    <property type="project" value="InterPro"/>
</dbReference>
<evidence type="ECO:0000313" key="2">
    <source>
        <dbReference type="EMBL" id="OBZ70941.1"/>
    </source>
</evidence>
<dbReference type="PANTHER" id="PTHR40463:SF1">
    <property type="entry name" value="PH-RESPONSE REGULATOR PROTEIN PALC"/>
    <property type="match status" value="1"/>
</dbReference>
<dbReference type="AlphaFoldDB" id="A0A1C7M1X9"/>
<dbReference type="Gene3D" id="1.25.40.280">
    <property type="entry name" value="alix/aip1 like domains"/>
    <property type="match status" value="1"/>
</dbReference>
<keyword evidence="3" id="KW-1185">Reference proteome</keyword>
<feature type="region of interest" description="Disordered" evidence="1">
    <location>
        <begin position="1"/>
        <end position="20"/>
    </location>
</feature>
<protein>
    <submittedName>
        <fullName evidence="2">pH-response regulator protein palC</fullName>
    </submittedName>
</protein>
<proteinExistence type="predicted"/>